<protein>
    <submittedName>
        <fullName evidence="6">F-box/WD repeat-containing protein 11</fullName>
    </submittedName>
</protein>
<keyword evidence="1 3" id="KW-0853">WD repeat</keyword>
<keyword evidence="7" id="KW-1185">Reference proteome</keyword>
<sequence length="639" mass="69128">MENDLSIQDREELALKLLASLPRSRLAVLQQQITPLLQFDIVGCLPTEVALQVFSYLPYQTLLSCSLLNKRWQRLANDQSVWKKLCAAHGWAWRQPPSRSHAQAHNRPREWDDSDDEGIGDSDEDYDDAGGLEEAKAELAMMHAELVQYSGLRSAGSGSSGGGSHASVLYTRARALARSRHSAPSIFNSIADFRRKPDYKLLHQTHVRLRNRFLTPSYRLSPLQTKGSLNNGGHTSTIYCLQLYTYPETGRQVLFTGSRDRTVREWNLTTRAVERVIGGVHASSVLSICASDGYLASAGSDRQVALWDLRTNKLVKVIADHEDSVLCVRFNEEYLVSCSKDRTVRVYEFPSLQPLFVLDEHRAAVNTVSLSGSYIFTGSGDRSIRLWDAKTGKLLRTFDNHHTRGIASIDFKPPIVVSGSSDKHIRLFDVTTLQGWSTSSEHPTASGSALGPNGRGLAPLPFPPASPTSPDSAGPACPSCGQCSSSSARGGHFGIGAPEAVRRSTSLGTRHGSAGNGAAAFYQSDSALNTGVGGYDQGGFDEPGVGGGGNGALRTPMHSGLVRSVLLGDDFVISGSYDVSIKVWDRKSGALVADLTGGHTGRIFCIAADCTKIVSCGEDQTICIWDFGHGIDTSFLKLA</sequence>
<feature type="region of interest" description="Disordered" evidence="4">
    <location>
        <begin position="533"/>
        <end position="552"/>
    </location>
</feature>
<dbReference type="InterPro" id="IPR050349">
    <property type="entry name" value="WD_LIS1/nudF_dynein_reg"/>
</dbReference>
<proteinExistence type="predicted"/>
<accession>A0A8H6IEY8</accession>
<feature type="region of interest" description="Disordered" evidence="4">
    <location>
        <begin position="97"/>
        <end position="128"/>
    </location>
</feature>
<evidence type="ECO:0000256" key="4">
    <source>
        <dbReference type="SAM" id="MobiDB-lite"/>
    </source>
</evidence>
<organism evidence="6 7">
    <name type="scientific">Ephemerocybe angulata</name>
    <dbReference type="NCBI Taxonomy" id="980116"/>
    <lineage>
        <taxon>Eukaryota</taxon>
        <taxon>Fungi</taxon>
        <taxon>Dikarya</taxon>
        <taxon>Basidiomycota</taxon>
        <taxon>Agaricomycotina</taxon>
        <taxon>Agaricomycetes</taxon>
        <taxon>Agaricomycetidae</taxon>
        <taxon>Agaricales</taxon>
        <taxon>Agaricineae</taxon>
        <taxon>Psathyrellaceae</taxon>
        <taxon>Ephemerocybe</taxon>
    </lineage>
</organism>
<keyword evidence="2" id="KW-0677">Repeat</keyword>
<dbReference type="InterPro" id="IPR015943">
    <property type="entry name" value="WD40/YVTN_repeat-like_dom_sf"/>
</dbReference>
<dbReference type="SMART" id="SM00256">
    <property type="entry name" value="FBOX"/>
    <property type="match status" value="1"/>
</dbReference>
<feature type="repeat" description="WD" evidence="3">
    <location>
        <begin position="281"/>
        <end position="317"/>
    </location>
</feature>
<dbReference type="InterPro" id="IPR001680">
    <property type="entry name" value="WD40_rpt"/>
</dbReference>
<dbReference type="InterPro" id="IPR019775">
    <property type="entry name" value="WD40_repeat_CS"/>
</dbReference>
<dbReference type="OrthoDB" id="19711at2759"/>
<feature type="compositionally biased region" description="Acidic residues" evidence="4">
    <location>
        <begin position="112"/>
        <end position="128"/>
    </location>
</feature>
<feature type="region of interest" description="Disordered" evidence="4">
    <location>
        <begin position="437"/>
        <end position="481"/>
    </location>
</feature>
<gene>
    <name evidence="6" type="ORF">DFP72DRAFT_483213</name>
</gene>
<feature type="repeat" description="WD" evidence="3">
    <location>
        <begin position="555"/>
        <end position="594"/>
    </location>
</feature>
<feature type="domain" description="F-box" evidence="5">
    <location>
        <begin position="39"/>
        <end position="85"/>
    </location>
</feature>
<evidence type="ECO:0000313" key="6">
    <source>
        <dbReference type="EMBL" id="KAF6763779.1"/>
    </source>
</evidence>
<feature type="repeat" description="WD" evidence="3">
    <location>
        <begin position="358"/>
        <end position="397"/>
    </location>
</feature>
<reference evidence="6 7" key="1">
    <citation type="submission" date="2020-07" db="EMBL/GenBank/DDBJ databases">
        <title>Comparative genomics of pyrophilous fungi reveals a link between fire events and developmental genes.</title>
        <authorList>
            <consortium name="DOE Joint Genome Institute"/>
            <person name="Steindorff A.S."/>
            <person name="Carver A."/>
            <person name="Calhoun S."/>
            <person name="Stillman K."/>
            <person name="Liu H."/>
            <person name="Lipzen A."/>
            <person name="Pangilinan J."/>
            <person name="Labutti K."/>
            <person name="Bruns T.D."/>
            <person name="Grigoriev I.V."/>
        </authorList>
    </citation>
    <scope>NUCLEOTIDE SEQUENCE [LARGE SCALE GENOMIC DNA]</scope>
    <source>
        <strain evidence="6 7">CBS 144469</strain>
    </source>
</reference>
<dbReference type="Pfam" id="PF00400">
    <property type="entry name" value="WD40"/>
    <property type="match status" value="6"/>
</dbReference>
<dbReference type="CDD" id="cd00200">
    <property type="entry name" value="WD40"/>
    <property type="match status" value="1"/>
</dbReference>
<dbReference type="InterPro" id="IPR036322">
    <property type="entry name" value="WD40_repeat_dom_sf"/>
</dbReference>
<evidence type="ECO:0000259" key="5">
    <source>
        <dbReference type="PROSITE" id="PS50181"/>
    </source>
</evidence>
<dbReference type="InterPro" id="IPR020472">
    <property type="entry name" value="WD40_PAC1"/>
</dbReference>
<dbReference type="Proteomes" id="UP000521943">
    <property type="component" value="Unassembled WGS sequence"/>
</dbReference>
<dbReference type="Gene3D" id="1.20.1280.50">
    <property type="match status" value="1"/>
</dbReference>
<dbReference type="PROSITE" id="PS00678">
    <property type="entry name" value="WD_REPEATS_1"/>
    <property type="match status" value="2"/>
</dbReference>
<name>A0A8H6IEY8_9AGAR</name>
<dbReference type="Gene3D" id="2.130.10.10">
    <property type="entry name" value="YVTN repeat-like/Quinoprotein amine dehydrogenase"/>
    <property type="match status" value="2"/>
</dbReference>
<dbReference type="InterPro" id="IPR036047">
    <property type="entry name" value="F-box-like_dom_sf"/>
</dbReference>
<dbReference type="PROSITE" id="PS50181">
    <property type="entry name" value="FBOX"/>
    <property type="match status" value="1"/>
</dbReference>
<dbReference type="Pfam" id="PF12937">
    <property type="entry name" value="F-box-like"/>
    <property type="match status" value="1"/>
</dbReference>
<dbReference type="SMART" id="SM00320">
    <property type="entry name" value="WD40"/>
    <property type="match status" value="7"/>
</dbReference>
<feature type="repeat" description="WD" evidence="3">
    <location>
        <begin position="399"/>
        <end position="432"/>
    </location>
</feature>
<dbReference type="InterPro" id="IPR001810">
    <property type="entry name" value="F-box_dom"/>
</dbReference>
<dbReference type="SUPFAM" id="SSF50978">
    <property type="entry name" value="WD40 repeat-like"/>
    <property type="match status" value="2"/>
</dbReference>
<evidence type="ECO:0000256" key="1">
    <source>
        <dbReference type="ARBA" id="ARBA00022574"/>
    </source>
</evidence>
<evidence type="ECO:0000256" key="3">
    <source>
        <dbReference type="PROSITE-ProRule" id="PRU00221"/>
    </source>
</evidence>
<dbReference type="SUPFAM" id="SSF81383">
    <property type="entry name" value="F-box domain"/>
    <property type="match status" value="1"/>
</dbReference>
<feature type="compositionally biased region" description="Polar residues" evidence="4">
    <location>
        <begin position="437"/>
        <end position="447"/>
    </location>
</feature>
<evidence type="ECO:0000256" key="2">
    <source>
        <dbReference type="ARBA" id="ARBA00022737"/>
    </source>
</evidence>
<evidence type="ECO:0000313" key="7">
    <source>
        <dbReference type="Proteomes" id="UP000521943"/>
    </source>
</evidence>
<dbReference type="PROSITE" id="PS50082">
    <property type="entry name" value="WD_REPEATS_2"/>
    <property type="match status" value="6"/>
</dbReference>
<comment type="caution">
    <text evidence="6">The sequence shown here is derived from an EMBL/GenBank/DDBJ whole genome shotgun (WGS) entry which is preliminary data.</text>
</comment>
<feature type="repeat" description="WD" evidence="3">
    <location>
        <begin position="318"/>
        <end position="357"/>
    </location>
</feature>
<feature type="repeat" description="WD" evidence="3">
    <location>
        <begin position="231"/>
        <end position="276"/>
    </location>
</feature>
<dbReference type="AlphaFoldDB" id="A0A8H6IEY8"/>
<dbReference type="PANTHER" id="PTHR44129">
    <property type="entry name" value="WD REPEAT-CONTAINING PROTEIN POP1"/>
    <property type="match status" value="1"/>
</dbReference>
<dbReference type="EMBL" id="JACGCI010000005">
    <property type="protein sequence ID" value="KAF6763779.1"/>
    <property type="molecule type" value="Genomic_DNA"/>
</dbReference>
<dbReference type="PROSITE" id="PS50294">
    <property type="entry name" value="WD_REPEATS_REGION"/>
    <property type="match status" value="1"/>
</dbReference>
<dbReference type="PRINTS" id="PR00320">
    <property type="entry name" value="GPROTEINBRPT"/>
</dbReference>